<name>A0A3G8JI55_9ACTN</name>
<evidence type="ECO:0000313" key="4">
    <source>
        <dbReference type="Proteomes" id="UP000271469"/>
    </source>
</evidence>
<dbReference type="OrthoDB" id="5187941at2"/>
<dbReference type="KEGG" id="gom:D7316_00484"/>
<keyword evidence="2" id="KW-0472">Membrane</keyword>
<protein>
    <recommendedName>
        <fullName evidence="5">Lipoprotein LprD</fullName>
    </recommendedName>
</protein>
<feature type="compositionally biased region" description="Polar residues" evidence="1">
    <location>
        <begin position="101"/>
        <end position="118"/>
    </location>
</feature>
<evidence type="ECO:0008006" key="5">
    <source>
        <dbReference type="Google" id="ProtNLM"/>
    </source>
</evidence>
<dbReference type="AlphaFoldDB" id="A0A3G8JI55"/>
<accession>A0A3G8JI55</accession>
<proteinExistence type="predicted"/>
<gene>
    <name evidence="3" type="ORF">D7316_00484</name>
</gene>
<keyword evidence="2" id="KW-1133">Transmembrane helix</keyword>
<reference evidence="3 4" key="1">
    <citation type="submission" date="2018-11" db="EMBL/GenBank/DDBJ databases">
        <title>Gordonia insulae sp. nov., isolated from an island soil.</title>
        <authorList>
            <person name="Kim Y.S."/>
            <person name="Kim S.B."/>
        </authorList>
    </citation>
    <scope>NUCLEOTIDE SEQUENCE [LARGE SCALE GENOMIC DNA]</scope>
    <source>
        <strain evidence="3 4">MMS17-SY073</strain>
    </source>
</reference>
<evidence type="ECO:0000313" key="3">
    <source>
        <dbReference type="EMBL" id="AZG43910.1"/>
    </source>
</evidence>
<dbReference type="RefSeq" id="WP_124706873.1">
    <property type="nucleotide sequence ID" value="NZ_CP033972.1"/>
</dbReference>
<feature type="compositionally biased region" description="Low complexity" evidence="1">
    <location>
        <begin position="135"/>
        <end position="154"/>
    </location>
</feature>
<organism evidence="3 4">
    <name type="scientific">Gordonia insulae</name>
    <dbReference type="NCBI Taxonomy" id="2420509"/>
    <lineage>
        <taxon>Bacteria</taxon>
        <taxon>Bacillati</taxon>
        <taxon>Actinomycetota</taxon>
        <taxon>Actinomycetes</taxon>
        <taxon>Mycobacteriales</taxon>
        <taxon>Gordoniaceae</taxon>
        <taxon>Gordonia</taxon>
    </lineage>
</organism>
<keyword evidence="2" id="KW-0812">Transmembrane</keyword>
<feature type="transmembrane region" description="Helical" evidence="2">
    <location>
        <begin position="15"/>
        <end position="35"/>
    </location>
</feature>
<keyword evidence="4" id="KW-1185">Reference proteome</keyword>
<dbReference type="Proteomes" id="UP000271469">
    <property type="component" value="Chromosome"/>
</dbReference>
<feature type="region of interest" description="Disordered" evidence="1">
    <location>
        <begin position="135"/>
        <end position="161"/>
    </location>
</feature>
<evidence type="ECO:0000256" key="1">
    <source>
        <dbReference type="SAM" id="MobiDB-lite"/>
    </source>
</evidence>
<evidence type="ECO:0000256" key="2">
    <source>
        <dbReference type="SAM" id="Phobius"/>
    </source>
</evidence>
<sequence length="161" mass="17206">MESGSSTPGHRRRPALIALVVVAAVACLALAYWQWDVYESSAGTAQNLGYALQWPAFALAVIWAYRRFVVLENNPDEQRKIAHDAKGATEIPAGILPDRPTTPSASSLRSTPSANEDSTLADYNRYLADLGRSYAADSGSASGAGPTSESTSESSSEDQRR</sequence>
<feature type="region of interest" description="Disordered" evidence="1">
    <location>
        <begin position="83"/>
        <end position="119"/>
    </location>
</feature>
<dbReference type="EMBL" id="CP033972">
    <property type="protein sequence ID" value="AZG43910.1"/>
    <property type="molecule type" value="Genomic_DNA"/>
</dbReference>
<feature type="transmembrane region" description="Helical" evidence="2">
    <location>
        <begin position="47"/>
        <end position="65"/>
    </location>
</feature>